<dbReference type="InterPro" id="IPR002213">
    <property type="entry name" value="UDP_glucos_trans"/>
</dbReference>
<evidence type="ECO:0000256" key="2">
    <source>
        <dbReference type="ARBA" id="ARBA00022676"/>
    </source>
</evidence>
<comment type="similarity">
    <text evidence="1 5">Belongs to the UDP-glycosyltransferase family.</text>
</comment>
<dbReference type="InterPro" id="IPR058980">
    <property type="entry name" value="Glyco_transf_N"/>
</dbReference>
<sequence length="478" mass="54236">MGHKPVAHVLIFPFPAQGHINSMLKLAELLCFSGLHVTFLNTKHYHQRLLRFTNAQTRFACFPKFRFETIPDGLPDDHSRSVNYVNDLITGLESVKPAFRELIIFSHLKSDNRPPVTCTILDGLIAFFMDVTKELGIPSISFRTASGSYLWSCFCCHKLIEAGEFPFADNDMDKLITSVPGMESFVRRRDLPSFYRAKDLNDPFLQLAVTQTLNSTNASATILNTFEDLEGPIISQMTPHFPKIYTIGPLHAQLNSRRPNSSQTSDSSNSLWEIDRSCMTWLDSQPLKSVVYVSFGSIASITRDEMLEFWYGLVNSRKRFLWVIRPDSVKDNDEKSQIPAVLTEGTQERGYIVGWCPQEEVLVHPAVGGFVTHSGWNSTLESIIAGLPMVCWPHLADQQINSRFVSEIWKIGLDMKDMCDRSSVEKMVNDLMENRRDELEKSMNKISQMAKKSVTEGGSSWCNMEDLIEDIKSMKLQV</sequence>
<name>A0A2G5EFJ3_AQUCA</name>
<dbReference type="GO" id="GO:0080044">
    <property type="term" value="F:quercetin 7-O-glucosyltransferase activity"/>
    <property type="evidence" value="ECO:0007669"/>
    <property type="project" value="TreeGrafter"/>
</dbReference>
<evidence type="ECO:0000259" key="7">
    <source>
        <dbReference type="Pfam" id="PF26168"/>
    </source>
</evidence>
<organism evidence="8 9">
    <name type="scientific">Aquilegia coerulea</name>
    <name type="common">Rocky mountain columbine</name>
    <dbReference type="NCBI Taxonomy" id="218851"/>
    <lineage>
        <taxon>Eukaryota</taxon>
        <taxon>Viridiplantae</taxon>
        <taxon>Streptophyta</taxon>
        <taxon>Embryophyta</taxon>
        <taxon>Tracheophyta</taxon>
        <taxon>Spermatophyta</taxon>
        <taxon>Magnoliopsida</taxon>
        <taxon>Ranunculales</taxon>
        <taxon>Ranunculaceae</taxon>
        <taxon>Thalictroideae</taxon>
        <taxon>Aquilegia</taxon>
    </lineage>
</organism>
<dbReference type="PROSITE" id="PS00375">
    <property type="entry name" value="UDPGT"/>
    <property type="match status" value="1"/>
</dbReference>
<gene>
    <name evidence="8" type="ORF">AQUCO_00900819v1</name>
</gene>
<comment type="catalytic activity">
    <reaction evidence="4">
        <text>7-deoxyloganetate + UDP-alpha-D-glucose = 7-deoxyloganate + UDP + H(+)</text>
        <dbReference type="Rhea" id="RHEA:39895"/>
        <dbReference type="ChEBI" id="CHEBI:15378"/>
        <dbReference type="ChEBI" id="CHEBI:58223"/>
        <dbReference type="ChEBI" id="CHEBI:58885"/>
        <dbReference type="ChEBI" id="CHEBI:76844"/>
        <dbReference type="ChEBI" id="CHEBI:76846"/>
        <dbReference type="EC" id="2.4.1.323"/>
    </reaction>
</comment>
<evidence type="ECO:0000313" key="9">
    <source>
        <dbReference type="Proteomes" id="UP000230069"/>
    </source>
</evidence>
<dbReference type="InParanoid" id="A0A2G5EFJ3"/>
<dbReference type="FunFam" id="3.40.50.2000:FF:000040">
    <property type="entry name" value="UDP-glycosyltransferase 76C1"/>
    <property type="match status" value="1"/>
</dbReference>
<proteinExistence type="inferred from homology"/>
<reference evidence="8 9" key="1">
    <citation type="submission" date="2017-09" db="EMBL/GenBank/DDBJ databases">
        <title>WGS assembly of Aquilegia coerulea Goldsmith.</title>
        <authorList>
            <person name="Hodges S."/>
            <person name="Kramer E."/>
            <person name="Nordborg M."/>
            <person name="Tomkins J."/>
            <person name="Borevitz J."/>
            <person name="Derieg N."/>
            <person name="Yan J."/>
            <person name="Mihaltcheva S."/>
            <person name="Hayes R.D."/>
            <person name="Rokhsar D."/>
        </authorList>
    </citation>
    <scope>NUCLEOTIDE SEQUENCE [LARGE SCALE GENOMIC DNA]</scope>
    <source>
        <strain evidence="9">cv. Goldsmith</strain>
    </source>
</reference>
<dbReference type="AlphaFoldDB" id="A0A2G5EFJ3"/>
<dbReference type="GO" id="GO:0102970">
    <property type="term" value="F:7-deoxyloganetic acid glucosyltransferase activity"/>
    <property type="evidence" value="ECO:0007669"/>
    <property type="project" value="UniProtKB-EC"/>
</dbReference>
<dbReference type="SUPFAM" id="SSF53756">
    <property type="entry name" value="UDP-Glycosyltransferase/glycogen phosphorylase"/>
    <property type="match status" value="1"/>
</dbReference>
<evidence type="ECO:0000256" key="4">
    <source>
        <dbReference type="ARBA" id="ARBA00051827"/>
    </source>
</evidence>
<dbReference type="PANTHER" id="PTHR11926:SF1392">
    <property type="entry name" value="GLYCOSYLTRANSFERASE"/>
    <property type="match status" value="1"/>
</dbReference>
<dbReference type="CDD" id="cd03784">
    <property type="entry name" value="GT1_Gtf-like"/>
    <property type="match status" value="1"/>
</dbReference>
<dbReference type="EC" id="2.4.1.-" evidence="6"/>
<evidence type="ECO:0000313" key="8">
    <source>
        <dbReference type="EMBL" id="PIA54526.1"/>
    </source>
</evidence>
<dbReference type="Pfam" id="PF00201">
    <property type="entry name" value="UDPGT"/>
    <property type="match status" value="1"/>
</dbReference>
<dbReference type="OrthoDB" id="5835829at2759"/>
<feature type="domain" description="Glycosyltransferase N-terminal" evidence="7">
    <location>
        <begin position="9"/>
        <end position="96"/>
    </location>
</feature>
<dbReference type="GO" id="GO:0080043">
    <property type="term" value="F:quercetin 3-O-glucosyltransferase activity"/>
    <property type="evidence" value="ECO:0007669"/>
    <property type="project" value="TreeGrafter"/>
</dbReference>
<accession>A0A2G5EFJ3</accession>
<dbReference type="Gene3D" id="3.40.50.2000">
    <property type="entry name" value="Glycogen Phosphorylase B"/>
    <property type="match status" value="2"/>
</dbReference>
<dbReference type="EMBL" id="KZ305026">
    <property type="protein sequence ID" value="PIA54526.1"/>
    <property type="molecule type" value="Genomic_DNA"/>
</dbReference>
<dbReference type="InterPro" id="IPR035595">
    <property type="entry name" value="UDP_glycos_trans_CS"/>
</dbReference>
<dbReference type="Pfam" id="PF26168">
    <property type="entry name" value="Glyco_transf_N"/>
    <property type="match status" value="1"/>
</dbReference>
<dbReference type="PANTHER" id="PTHR11926">
    <property type="entry name" value="GLUCOSYL/GLUCURONOSYL TRANSFERASES"/>
    <property type="match status" value="1"/>
</dbReference>
<protein>
    <recommendedName>
        <fullName evidence="6">Glycosyltransferase</fullName>
        <ecNumber evidence="6">2.4.1.-</ecNumber>
    </recommendedName>
</protein>
<evidence type="ECO:0000256" key="1">
    <source>
        <dbReference type="ARBA" id="ARBA00009995"/>
    </source>
</evidence>
<keyword evidence="3 5" id="KW-0808">Transferase</keyword>
<keyword evidence="9" id="KW-1185">Reference proteome</keyword>
<evidence type="ECO:0000256" key="5">
    <source>
        <dbReference type="RuleBase" id="RU003718"/>
    </source>
</evidence>
<dbReference type="FunFam" id="3.40.50.2000:FF:000065">
    <property type="entry name" value="Glycosyltransferase"/>
    <property type="match status" value="1"/>
</dbReference>
<evidence type="ECO:0000256" key="3">
    <source>
        <dbReference type="ARBA" id="ARBA00022679"/>
    </source>
</evidence>
<dbReference type="Proteomes" id="UP000230069">
    <property type="component" value="Unassembled WGS sequence"/>
</dbReference>
<evidence type="ECO:0000256" key="6">
    <source>
        <dbReference type="RuleBase" id="RU362057"/>
    </source>
</evidence>
<keyword evidence="2 5" id="KW-0328">Glycosyltransferase</keyword>